<organism evidence="1 2">
    <name type="scientific">Streptomyces litchfieldiae</name>
    <dbReference type="NCBI Taxonomy" id="3075543"/>
    <lineage>
        <taxon>Bacteria</taxon>
        <taxon>Bacillati</taxon>
        <taxon>Actinomycetota</taxon>
        <taxon>Actinomycetes</taxon>
        <taxon>Kitasatosporales</taxon>
        <taxon>Streptomycetaceae</taxon>
        <taxon>Streptomyces</taxon>
    </lineage>
</organism>
<dbReference type="SUPFAM" id="SSF53822">
    <property type="entry name" value="Periplasmic binding protein-like I"/>
    <property type="match status" value="1"/>
</dbReference>
<name>A0ABU2MQU1_9ACTN</name>
<keyword evidence="2" id="KW-1185">Reference proteome</keyword>
<dbReference type="EMBL" id="JAVREL010000008">
    <property type="protein sequence ID" value="MDT0344000.1"/>
    <property type="molecule type" value="Genomic_DNA"/>
</dbReference>
<dbReference type="Gene3D" id="3.40.50.2300">
    <property type="match status" value="2"/>
</dbReference>
<comment type="caution">
    <text evidence="1">The sequence shown here is derived from an EMBL/GenBank/DDBJ whole genome shotgun (WGS) entry which is preliminary data.</text>
</comment>
<reference evidence="2" key="1">
    <citation type="submission" date="2023-07" db="EMBL/GenBank/DDBJ databases">
        <title>30 novel species of actinomycetes from the DSMZ collection.</title>
        <authorList>
            <person name="Nouioui I."/>
        </authorList>
    </citation>
    <scope>NUCLEOTIDE SEQUENCE [LARGE SCALE GENOMIC DNA]</scope>
    <source>
        <strain evidence="2">DSM 44938</strain>
    </source>
</reference>
<accession>A0ABU2MQU1</accession>
<dbReference type="Proteomes" id="UP001183246">
    <property type="component" value="Unassembled WGS sequence"/>
</dbReference>
<protein>
    <submittedName>
        <fullName evidence="1">ABC transporter substrate-binding protein</fullName>
    </submittedName>
</protein>
<gene>
    <name evidence="1" type="ORF">RM590_15440</name>
</gene>
<sequence>MTRSNGRDSGRLPAYAGMGAFTRALQQLITQPRKGRDWLPVVLLCDPEAGGTADSARIAPGLDRWLGGAETPLTRYAYVPARAPGDGPLTMIDTMARQLREITKKRDEGRLGLPGLWFLATVARAPDEARADLVRPRALRDHCYARYRESSPVADALWRLAGGPADGEAASGGLPALLWHGASAWLFQWLPRWWFGVSLRRRLGWFRRWGKEQLGQARKGPFSLFAYAQELVPEAGTAELDGERQEELYRALAQALLTDLERAVRGGRLNPWRRRRATRFVLVFERAGDKDSWEQQFVREARASAARLGATSTLILACGVGSLADQIEDETATGLGRAADKLSAALHEAPRQSGLVVRLPAGPAEDESAAFELKAHPKIVVPESRFGPTTELVASLASGALACAVLAVAATVGPFPLGDDDHCGKNTILGTDGSCVGIQEADSAVNEDVAAVLKAIEAENERVAEATRDWPAEGRRPQPRTVVYVGTLSGAVEASDPVLGGTLAELRGIALAQRYTNDSALHGERVPLRVMVADAGQRFQDAREVARHIVELAERDSSVVGLIGMGQSRQPTYDALEIFSAAGLPVIGTSGTADELLDHGQHYYQIAPTNSRAAAIMAEFARRGELIPDGDGHTTAEVALLVADPRDSYSSDLARGFQEDYPEARTLLYSPVDGGRRDEGPAVEGEIQQDARELARTVCDAVVAEPRTVLVWTARGSEIGPFLQELQRQSGRCPELTMLGGDEVTNARISENDPWQAYPGLHLYFVVGGAGPLLADYARGEGASPEAFEFYQRYHQAYDPGDRDAATRALGVDAHPALAWDALRYLAEGVDQAWRATGGSNARLDRDVVQGVLYQGLGEGGFDGATGRVDSSAVTNDRRTHDKLTIIVRAEPEGEITATLVCGAITQDLPQRTWGPDRSLPCPVTAGQ</sequence>
<dbReference type="RefSeq" id="WP_311705135.1">
    <property type="nucleotide sequence ID" value="NZ_JAVREL010000008.1"/>
</dbReference>
<dbReference type="InterPro" id="IPR028082">
    <property type="entry name" value="Peripla_BP_I"/>
</dbReference>
<proteinExistence type="predicted"/>
<evidence type="ECO:0000313" key="1">
    <source>
        <dbReference type="EMBL" id="MDT0344000.1"/>
    </source>
</evidence>
<evidence type="ECO:0000313" key="2">
    <source>
        <dbReference type="Proteomes" id="UP001183246"/>
    </source>
</evidence>